<protein>
    <recommendedName>
        <fullName evidence="4">KWG Leptospira</fullName>
    </recommendedName>
</protein>
<feature type="chain" id="PRO_5010730527" description="KWG Leptospira" evidence="1">
    <location>
        <begin position="22"/>
        <end position="94"/>
    </location>
</feature>
<dbReference type="Proteomes" id="UP000191025">
    <property type="component" value="Unassembled WGS sequence"/>
</dbReference>
<evidence type="ECO:0000313" key="2">
    <source>
        <dbReference type="EMBL" id="OPH37189.1"/>
    </source>
</evidence>
<evidence type="ECO:0000313" key="3">
    <source>
        <dbReference type="Proteomes" id="UP000191025"/>
    </source>
</evidence>
<dbReference type="RefSeq" id="WP_062500848.1">
    <property type="nucleotide sequence ID" value="NZ_MXAN01000038.1"/>
</dbReference>
<gene>
    <name evidence="2" type="ORF">B5J94_06010</name>
</gene>
<name>A0A1V4GX01_MORLA</name>
<sequence>MKKLLKPPVIAPALSSVSALACEKPQVTGYTSVDCLKDGLAKVKQNGKFEFIDNKGKVVIPVQYDNAWVFENGKALVQLNGEEFYIDETGKRLN</sequence>
<comment type="caution">
    <text evidence="2">The sequence shown here is derived from an EMBL/GenBank/DDBJ whole genome shotgun (WGS) entry which is preliminary data.</text>
</comment>
<dbReference type="SUPFAM" id="SSF69360">
    <property type="entry name" value="Cell wall binding repeat"/>
    <property type="match status" value="1"/>
</dbReference>
<organism evidence="2 3">
    <name type="scientific">Moraxella lacunata</name>
    <dbReference type="NCBI Taxonomy" id="477"/>
    <lineage>
        <taxon>Bacteria</taxon>
        <taxon>Pseudomonadati</taxon>
        <taxon>Pseudomonadota</taxon>
        <taxon>Gammaproteobacteria</taxon>
        <taxon>Moraxellales</taxon>
        <taxon>Moraxellaceae</taxon>
        <taxon>Moraxella</taxon>
    </lineage>
</organism>
<evidence type="ECO:0000256" key="1">
    <source>
        <dbReference type="SAM" id="SignalP"/>
    </source>
</evidence>
<dbReference type="PROSITE" id="PS51257">
    <property type="entry name" value="PROKAR_LIPOPROTEIN"/>
    <property type="match status" value="1"/>
</dbReference>
<accession>A0A1V4GX01</accession>
<proteinExistence type="predicted"/>
<reference evidence="3" key="1">
    <citation type="submission" date="2017-03" db="EMBL/GenBank/DDBJ databases">
        <title>Draft genome sequence of Moraxella equi CCUG 4950T type strain.</title>
        <authorList>
            <person name="Salva-Serra F."/>
            <person name="Engstrom-Jakobsson H."/>
            <person name="Thorell K."/>
            <person name="Jaen-Luchoro D."/>
            <person name="Gonzales-Siles L."/>
            <person name="Karlsson R."/>
            <person name="Yazdan S."/>
            <person name="Boulund F."/>
            <person name="Johnning A."/>
            <person name="Engstrand L."/>
            <person name="Kristiansson E."/>
            <person name="Moore E."/>
        </authorList>
    </citation>
    <scope>NUCLEOTIDE SEQUENCE [LARGE SCALE GENOMIC DNA]</scope>
    <source>
        <strain evidence="3">CCUG 4441</strain>
    </source>
</reference>
<dbReference type="Pfam" id="PF14903">
    <property type="entry name" value="WG_beta_rep"/>
    <property type="match status" value="2"/>
</dbReference>
<feature type="signal peptide" evidence="1">
    <location>
        <begin position="1"/>
        <end position="21"/>
    </location>
</feature>
<evidence type="ECO:0008006" key="4">
    <source>
        <dbReference type="Google" id="ProtNLM"/>
    </source>
</evidence>
<dbReference type="InterPro" id="IPR032774">
    <property type="entry name" value="WG_beta_rep"/>
</dbReference>
<keyword evidence="1" id="KW-0732">Signal</keyword>
<dbReference type="EMBL" id="MXAN01000038">
    <property type="protein sequence ID" value="OPH37189.1"/>
    <property type="molecule type" value="Genomic_DNA"/>
</dbReference>
<dbReference type="AlphaFoldDB" id="A0A1V4GX01"/>